<sequence length="128" mass="12877">MQGDAGGDGEAHDDDEDAGEGEDDLDELLPPPPPPLLLFGPAVSLLFSTAKITCFPPCTFAAGCAPPPVGSSGLPPIEPDALEKLDDMVEPVWLGEPMPGGAGSAIEVAPFIRLLAPVGPVGGAPALK</sequence>
<name>A0A182TYN1_9DIPT</name>
<feature type="region of interest" description="Disordered" evidence="1">
    <location>
        <begin position="1"/>
        <end position="34"/>
    </location>
</feature>
<reference evidence="3" key="1">
    <citation type="submission" date="2014-01" db="EMBL/GenBank/DDBJ databases">
        <title>The Genome Sequence of Anopheles melas CM1001059_A (V2).</title>
        <authorList>
            <consortium name="The Broad Institute Genomics Platform"/>
            <person name="Neafsey D.E."/>
            <person name="Besansky N."/>
            <person name="Howell P."/>
            <person name="Walton C."/>
            <person name="Young S.K."/>
            <person name="Zeng Q."/>
            <person name="Gargeya S."/>
            <person name="Fitzgerald M."/>
            <person name="Haas B."/>
            <person name="Abouelleil A."/>
            <person name="Allen A.W."/>
            <person name="Alvarado L."/>
            <person name="Arachchi H.M."/>
            <person name="Berlin A.M."/>
            <person name="Chapman S.B."/>
            <person name="Gainer-Dewar J."/>
            <person name="Goldberg J."/>
            <person name="Griggs A."/>
            <person name="Gujja S."/>
            <person name="Hansen M."/>
            <person name="Howarth C."/>
            <person name="Imamovic A."/>
            <person name="Ireland A."/>
            <person name="Larimer J."/>
            <person name="McCowan C."/>
            <person name="Murphy C."/>
            <person name="Pearson M."/>
            <person name="Poon T.W."/>
            <person name="Priest M."/>
            <person name="Roberts A."/>
            <person name="Saif S."/>
            <person name="Shea T."/>
            <person name="Sisk P."/>
            <person name="Sykes S."/>
            <person name="Wortman J."/>
            <person name="Nusbaum C."/>
            <person name="Birren B."/>
        </authorList>
    </citation>
    <scope>NUCLEOTIDE SEQUENCE [LARGE SCALE GENOMIC DNA]</scope>
    <source>
        <strain evidence="3">CM1001059</strain>
    </source>
</reference>
<dbReference type="Proteomes" id="UP000075902">
    <property type="component" value="Unassembled WGS sequence"/>
</dbReference>
<evidence type="ECO:0000256" key="1">
    <source>
        <dbReference type="SAM" id="MobiDB-lite"/>
    </source>
</evidence>
<dbReference type="AlphaFoldDB" id="A0A182TYN1"/>
<organism evidence="2 3">
    <name type="scientific">Anopheles melas</name>
    <dbReference type="NCBI Taxonomy" id="34690"/>
    <lineage>
        <taxon>Eukaryota</taxon>
        <taxon>Metazoa</taxon>
        <taxon>Ecdysozoa</taxon>
        <taxon>Arthropoda</taxon>
        <taxon>Hexapoda</taxon>
        <taxon>Insecta</taxon>
        <taxon>Pterygota</taxon>
        <taxon>Neoptera</taxon>
        <taxon>Endopterygota</taxon>
        <taxon>Diptera</taxon>
        <taxon>Nematocera</taxon>
        <taxon>Culicoidea</taxon>
        <taxon>Culicidae</taxon>
        <taxon>Anophelinae</taxon>
        <taxon>Anopheles</taxon>
    </lineage>
</organism>
<feature type="compositionally biased region" description="Acidic residues" evidence="1">
    <location>
        <begin position="11"/>
        <end position="27"/>
    </location>
</feature>
<evidence type="ECO:0000313" key="2">
    <source>
        <dbReference type="EnsemblMetazoa" id="AMEC010705-PA"/>
    </source>
</evidence>
<proteinExistence type="predicted"/>
<accession>A0A182TYN1</accession>
<dbReference type="EnsemblMetazoa" id="AMEC010705-RA">
    <property type="protein sequence ID" value="AMEC010705-PA"/>
    <property type="gene ID" value="AMEC010705"/>
</dbReference>
<protein>
    <submittedName>
        <fullName evidence="2">Uncharacterized protein</fullName>
    </submittedName>
</protein>
<reference evidence="2" key="2">
    <citation type="submission" date="2020-05" db="UniProtKB">
        <authorList>
            <consortium name="EnsemblMetazoa"/>
        </authorList>
    </citation>
    <scope>IDENTIFICATION</scope>
    <source>
        <strain evidence="2">CM1001059</strain>
    </source>
</reference>
<evidence type="ECO:0000313" key="3">
    <source>
        <dbReference type="Proteomes" id="UP000075902"/>
    </source>
</evidence>
<keyword evidence="3" id="KW-1185">Reference proteome</keyword>
<dbReference type="VEuPathDB" id="VectorBase:AMEC010705"/>